<dbReference type="RefSeq" id="XP_060429894.1">
    <property type="nucleotide sequence ID" value="XM_060572306.1"/>
</dbReference>
<evidence type="ECO:0000313" key="3">
    <source>
        <dbReference type="Proteomes" id="UP001224890"/>
    </source>
</evidence>
<feature type="signal peptide" evidence="1">
    <location>
        <begin position="1"/>
        <end position="16"/>
    </location>
</feature>
<dbReference type="GeneID" id="85456832"/>
<feature type="chain" id="PRO_5042573678" description="Secreted protein" evidence="1">
    <location>
        <begin position="17"/>
        <end position="185"/>
    </location>
</feature>
<dbReference type="Proteomes" id="UP001224890">
    <property type="component" value="Unassembled WGS sequence"/>
</dbReference>
<accession>A0AAJ0ET75</accession>
<dbReference type="AlphaFoldDB" id="A0AAJ0ET75"/>
<evidence type="ECO:0008006" key="4">
    <source>
        <dbReference type="Google" id="ProtNLM"/>
    </source>
</evidence>
<keyword evidence="3" id="KW-1185">Reference proteome</keyword>
<proteinExistence type="predicted"/>
<dbReference type="EMBL" id="JAHMHR010000019">
    <property type="protein sequence ID" value="KAK1675891.1"/>
    <property type="molecule type" value="Genomic_DNA"/>
</dbReference>
<reference evidence="2" key="1">
    <citation type="submission" date="2021-06" db="EMBL/GenBank/DDBJ databases">
        <title>Comparative genomics, transcriptomics and evolutionary studies reveal genomic signatures of adaptation to plant cell wall in hemibiotrophic fungi.</title>
        <authorList>
            <consortium name="DOE Joint Genome Institute"/>
            <person name="Baroncelli R."/>
            <person name="Diaz J.F."/>
            <person name="Benocci T."/>
            <person name="Peng M."/>
            <person name="Battaglia E."/>
            <person name="Haridas S."/>
            <person name="Andreopoulos W."/>
            <person name="Labutti K."/>
            <person name="Pangilinan J."/>
            <person name="Floch G.L."/>
            <person name="Makela M.R."/>
            <person name="Henrissat B."/>
            <person name="Grigoriev I.V."/>
            <person name="Crouch J.A."/>
            <person name="De Vries R.P."/>
            <person name="Sukno S.A."/>
            <person name="Thon M.R."/>
        </authorList>
    </citation>
    <scope>NUCLEOTIDE SEQUENCE</scope>
    <source>
        <strain evidence="2">CBS 193.32</strain>
    </source>
</reference>
<comment type="caution">
    <text evidence="2">The sequence shown here is derived from an EMBL/GenBank/DDBJ whole genome shotgun (WGS) entry which is preliminary data.</text>
</comment>
<keyword evidence="1" id="KW-0732">Signal</keyword>
<protein>
    <recommendedName>
        <fullName evidence="4">Secreted protein</fullName>
    </recommendedName>
</protein>
<organism evidence="2 3">
    <name type="scientific">Colletotrichum godetiae</name>
    <dbReference type="NCBI Taxonomy" id="1209918"/>
    <lineage>
        <taxon>Eukaryota</taxon>
        <taxon>Fungi</taxon>
        <taxon>Dikarya</taxon>
        <taxon>Ascomycota</taxon>
        <taxon>Pezizomycotina</taxon>
        <taxon>Sordariomycetes</taxon>
        <taxon>Hypocreomycetidae</taxon>
        <taxon>Glomerellales</taxon>
        <taxon>Glomerellaceae</taxon>
        <taxon>Colletotrichum</taxon>
        <taxon>Colletotrichum acutatum species complex</taxon>
    </lineage>
</organism>
<evidence type="ECO:0000313" key="2">
    <source>
        <dbReference type="EMBL" id="KAK1675891.1"/>
    </source>
</evidence>
<sequence length="185" mass="20260">MANLLLGFSTFSTCLAARGLLLISFFSGVELDEAVAVSNVLKQDGMFFGGFEMAQRTRGEIQVNSKSKPAQQSQEGKATIYHAPHRALSCPAQHARGYTRSPSKSQSRALLTFVPVSHLVCLGRITSPSLHRWHAGKARNAQTWVPSRGLTVSCRLLAFALDCLDCLLHPRNVSPFDLYSLEGTR</sequence>
<evidence type="ECO:0000256" key="1">
    <source>
        <dbReference type="SAM" id="SignalP"/>
    </source>
</evidence>
<name>A0AAJ0ET75_9PEZI</name>
<gene>
    <name evidence="2" type="ORF">BDP55DRAFT_631596</name>
</gene>